<dbReference type="PANTHER" id="PTHR33074:SF92">
    <property type="entry name" value="DUF1618 DOMAIN-CONTAINING PROTEIN"/>
    <property type="match status" value="1"/>
</dbReference>
<dbReference type="PANTHER" id="PTHR33074">
    <property type="entry name" value="EXPRESSED PROTEIN-RELATED"/>
    <property type="match status" value="1"/>
</dbReference>
<gene>
    <name evidence="2" type="ORF">SORBI_3004G294600</name>
</gene>
<accession>A0A1Z5RPS5</accession>
<proteinExistence type="predicted"/>
<dbReference type="Pfam" id="PF07762">
    <property type="entry name" value="DUF1618"/>
    <property type="match status" value="1"/>
</dbReference>
<sequence>MEGLNWEAAETEGEQGHQAMDLEMTTSGKQSRGIGCVLDFIEENPIGVTIFPASLLPPLHADDGGARSGGGGGCVLLDLKAYIADFTNETTAKDFTSAGHEMQATLRVACPPRVSHLCIHCPTLKPADFGTEPVILAACDGFLLFRAAICNSYHCDEPTLQDYFVYRAPLSRMHGRPSLTRLPRPDLSSCFVRCNVGLLRYDGGDSGSNNDDDGGSLALRSHYIPQHHYVVAGLRASQGGRGDFTRYDLHRFDSRDGKWTTEVLQLGPMAPSPGLTFFYHMTHKVVTLGGGVMGWVDLCRGILLCDVLADRPQLYYTPLPEPGKHELLSEASANVFRDIAVVQGGHIRCVEHQTQVRPGSHSNGTYISDNWTLTTWSWKVTNPSCSTLPLEGRWERDCKIDASHISGSLPKLLGQAASLPPLQQLHTGHPTLSLDDDDVVYVVAKVDHRDDKAFVLAVNMWNGALQAADYFGAERMIGISFTYTQYRPSDYAEITTG</sequence>
<dbReference type="InParanoid" id="A0A1Z5RPS5"/>
<organism evidence="2 3">
    <name type="scientific">Sorghum bicolor</name>
    <name type="common">Sorghum</name>
    <name type="synonym">Sorghum vulgare</name>
    <dbReference type="NCBI Taxonomy" id="4558"/>
    <lineage>
        <taxon>Eukaryota</taxon>
        <taxon>Viridiplantae</taxon>
        <taxon>Streptophyta</taxon>
        <taxon>Embryophyta</taxon>
        <taxon>Tracheophyta</taxon>
        <taxon>Spermatophyta</taxon>
        <taxon>Magnoliopsida</taxon>
        <taxon>Liliopsida</taxon>
        <taxon>Poales</taxon>
        <taxon>Poaceae</taxon>
        <taxon>PACMAD clade</taxon>
        <taxon>Panicoideae</taxon>
        <taxon>Andropogonodae</taxon>
        <taxon>Andropogoneae</taxon>
        <taxon>Sorghinae</taxon>
        <taxon>Sorghum</taxon>
    </lineage>
</organism>
<reference evidence="3" key="2">
    <citation type="journal article" date="2018" name="Plant J.">
        <title>The Sorghum bicolor reference genome: improved assembly, gene annotations, a transcriptome atlas, and signatures of genome organization.</title>
        <authorList>
            <person name="McCormick R.F."/>
            <person name="Truong S.K."/>
            <person name="Sreedasyam A."/>
            <person name="Jenkins J."/>
            <person name="Shu S."/>
            <person name="Sims D."/>
            <person name="Kennedy M."/>
            <person name="Amirebrahimi M."/>
            <person name="Weers B.D."/>
            <person name="McKinley B."/>
            <person name="Mattison A."/>
            <person name="Morishige D.T."/>
            <person name="Grimwood J."/>
            <person name="Schmutz J."/>
            <person name="Mullet J.E."/>
        </authorList>
    </citation>
    <scope>NUCLEOTIDE SEQUENCE [LARGE SCALE GENOMIC DNA]</scope>
    <source>
        <strain evidence="3">cv. BTx623</strain>
    </source>
</reference>
<evidence type="ECO:0000313" key="2">
    <source>
        <dbReference type="EMBL" id="OQU85698.1"/>
    </source>
</evidence>
<dbReference type="Proteomes" id="UP000000768">
    <property type="component" value="Chromosome 4"/>
</dbReference>
<dbReference type="EMBL" id="CM000763">
    <property type="protein sequence ID" value="OQU85698.1"/>
    <property type="molecule type" value="Genomic_DNA"/>
</dbReference>
<dbReference type="AlphaFoldDB" id="A0A1Z5RPS5"/>
<evidence type="ECO:0000313" key="3">
    <source>
        <dbReference type="Proteomes" id="UP000000768"/>
    </source>
</evidence>
<dbReference type="KEGG" id="sbi:8073953"/>
<dbReference type="Gramene" id="OQU85698">
    <property type="protein sequence ID" value="OQU85698"/>
    <property type="gene ID" value="SORBI_3004G294600"/>
</dbReference>
<keyword evidence="3" id="KW-1185">Reference proteome</keyword>
<dbReference type="OMA" id="GGGFMAW"/>
<dbReference type="OrthoDB" id="634738at2759"/>
<dbReference type="InterPro" id="IPR011676">
    <property type="entry name" value="DUF1618"/>
</dbReference>
<reference evidence="2 3" key="1">
    <citation type="journal article" date="2009" name="Nature">
        <title>The Sorghum bicolor genome and the diversification of grasses.</title>
        <authorList>
            <person name="Paterson A.H."/>
            <person name="Bowers J.E."/>
            <person name="Bruggmann R."/>
            <person name="Dubchak I."/>
            <person name="Grimwood J."/>
            <person name="Gundlach H."/>
            <person name="Haberer G."/>
            <person name="Hellsten U."/>
            <person name="Mitros T."/>
            <person name="Poliakov A."/>
            <person name="Schmutz J."/>
            <person name="Spannagl M."/>
            <person name="Tang H."/>
            <person name="Wang X."/>
            <person name="Wicker T."/>
            <person name="Bharti A.K."/>
            <person name="Chapman J."/>
            <person name="Feltus F.A."/>
            <person name="Gowik U."/>
            <person name="Grigoriev I.V."/>
            <person name="Lyons E."/>
            <person name="Maher C.A."/>
            <person name="Martis M."/>
            <person name="Narechania A."/>
            <person name="Otillar R.P."/>
            <person name="Penning B.W."/>
            <person name="Salamov A.A."/>
            <person name="Wang Y."/>
            <person name="Zhang L."/>
            <person name="Carpita N.C."/>
            <person name="Freeling M."/>
            <person name="Gingle A.R."/>
            <person name="Hash C.T."/>
            <person name="Keller B."/>
            <person name="Klein P."/>
            <person name="Kresovich S."/>
            <person name="McCann M.C."/>
            <person name="Ming R."/>
            <person name="Peterson D.G."/>
            <person name="Mehboob-ur-Rahman"/>
            <person name="Ware D."/>
            <person name="Westhoff P."/>
            <person name="Mayer K.F."/>
            <person name="Messing J."/>
            <person name="Rokhsar D.S."/>
        </authorList>
    </citation>
    <scope>NUCLEOTIDE SEQUENCE [LARGE SCALE GENOMIC DNA]</scope>
    <source>
        <strain evidence="3">cv. BTx623</strain>
    </source>
</reference>
<evidence type="ECO:0000259" key="1">
    <source>
        <dbReference type="Pfam" id="PF07762"/>
    </source>
</evidence>
<feature type="domain" description="DUF1618" evidence="1">
    <location>
        <begin position="295"/>
        <end position="441"/>
    </location>
</feature>
<dbReference type="FunCoup" id="A0A1Z5RPS5">
    <property type="interactions" value="372"/>
</dbReference>
<protein>
    <recommendedName>
        <fullName evidence="1">DUF1618 domain-containing protein</fullName>
    </recommendedName>
</protein>
<name>A0A1Z5RPS5_SORBI</name>